<dbReference type="EMBL" id="CM042014">
    <property type="protein sequence ID" value="KAI3724328.1"/>
    <property type="molecule type" value="Genomic_DNA"/>
</dbReference>
<sequence>MQSEKKAKCRRNNIRRLRINHQFFNTTLSSCLDLESVSSFSCIYTLSLFSLSLWSQNFLFKTSKLQMQM</sequence>
<keyword evidence="2" id="KW-1185">Reference proteome</keyword>
<reference evidence="2" key="1">
    <citation type="journal article" date="2022" name="Mol. Ecol. Resour.">
        <title>The genomes of chicory, endive, great burdock and yacon provide insights into Asteraceae palaeo-polyploidization history and plant inulin production.</title>
        <authorList>
            <person name="Fan W."/>
            <person name="Wang S."/>
            <person name="Wang H."/>
            <person name="Wang A."/>
            <person name="Jiang F."/>
            <person name="Liu H."/>
            <person name="Zhao H."/>
            <person name="Xu D."/>
            <person name="Zhang Y."/>
        </authorList>
    </citation>
    <scope>NUCLEOTIDE SEQUENCE [LARGE SCALE GENOMIC DNA]</scope>
    <source>
        <strain evidence="2">cv. Punajuju</strain>
    </source>
</reference>
<evidence type="ECO:0000313" key="1">
    <source>
        <dbReference type="EMBL" id="KAI3724328.1"/>
    </source>
</evidence>
<comment type="caution">
    <text evidence="1">The sequence shown here is derived from an EMBL/GenBank/DDBJ whole genome shotgun (WGS) entry which is preliminary data.</text>
</comment>
<protein>
    <submittedName>
        <fullName evidence="1">Uncharacterized protein</fullName>
    </submittedName>
</protein>
<gene>
    <name evidence="1" type="ORF">L2E82_36100</name>
</gene>
<evidence type="ECO:0000313" key="2">
    <source>
        <dbReference type="Proteomes" id="UP001055811"/>
    </source>
</evidence>
<reference evidence="1 2" key="2">
    <citation type="journal article" date="2022" name="Mol. Ecol. Resour.">
        <title>The genomes of chicory, endive, great burdock and yacon provide insights into Asteraceae paleo-polyploidization history and plant inulin production.</title>
        <authorList>
            <person name="Fan W."/>
            <person name="Wang S."/>
            <person name="Wang H."/>
            <person name="Wang A."/>
            <person name="Jiang F."/>
            <person name="Liu H."/>
            <person name="Zhao H."/>
            <person name="Xu D."/>
            <person name="Zhang Y."/>
        </authorList>
    </citation>
    <scope>NUCLEOTIDE SEQUENCE [LARGE SCALE GENOMIC DNA]</scope>
    <source>
        <strain evidence="2">cv. Punajuju</strain>
        <tissue evidence="1">Leaves</tissue>
    </source>
</reference>
<name>A0ACB9BQX0_CICIN</name>
<accession>A0ACB9BQX0</accession>
<dbReference type="Proteomes" id="UP001055811">
    <property type="component" value="Linkage Group LG06"/>
</dbReference>
<organism evidence="1 2">
    <name type="scientific">Cichorium intybus</name>
    <name type="common">Chicory</name>
    <dbReference type="NCBI Taxonomy" id="13427"/>
    <lineage>
        <taxon>Eukaryota</taxon>
        <taxon>Viridiplantae</taxon>
        <taxon>Streptophyta</taxon>
        <taxon>Embryophyta</taxon>
        <taxon>Tracheophyta</taxon>
        <taxon>Spermatophyta</taxon>
        <taxon>Magnoliopsida</taxon>
        <taxon>eudicotyledons</taxon>
        <taxon>Gunneridae</taxon>
        <taxon>Pentapetalae</taxon>
        <taxon>asterids</taxon>
        <taxon>campanulids</taxon>
        <taxon>Asterales</taxon>
        <taxon>Asteraceae</taxon>
        <taxon>Cichorioideae</taxon>
        <taxon>Cichorieae</taxon>
        <taxon>Cichoriinae</taxon>
        <taxon>Cichorium</taxon>
    </lineage>
</organism>
<proteinExistence type="predicted"/>